<dbReference type="Proteomes" id="UP000651010">
    <property type="component" value="Unassembled WGS sequence"/>
</dbReference>
<evidence type="ECO:0008006" key="3">
    <source>
        <dbReference type="Google" id="ProtNLM"/>
    </source>
</evidence>
<evidence type="ECO:0000313" key="1">
    <source>
        <dbReference type="EMBL" id="MBE1159380.1"/>
    </source>
</evidence>
<reference evidence="1 2" key="1">
    <citation type="submission" date="2020-09" db="EMBL/GenBank/DDBJ databases">
        <title>Dyella sp. 7MK23 isolated from forest soil.</title>
        <authorList>
            <person name="Fu J."/>
        </authorList>
    </citation>
    <scope>NUCLEOTIDE SEQUENCE [LARGE SCALE GENOMIC DNA]</scope>
    <source>
        <strain evidence="1 2">7MK23</strain>
    </source>
</reference>
<accession>A0ABR9G5S7</accession>
<dbReference type="EMBL" id="JACZZA010000001">
    <property type="protein sequence ID" value="MBE1159380.1"/>
    <property type="molecule type" value="Genomic_DNA"/>
</dbReference>
<dbReference type="RefSeq" id="WP_192554208.1">
    <property type="nucleotide sequence ID" value="NZ_JACZZA010000001.1"/>
</dbReference>
<evidence type="ECO:0000313" key="2">
    <source>
        <dbReference type="Proteomes" id="UP000651010"/>
    </source>
</evidence>
<proteinExistence type="predicted"/>
<sequence>MASLLCAPVAAASGGGNVVEGGTISFVGAIVEPTCGVAVQSTELNAMVDASVAAQHSCVAAGGQSTDVQSIYAQSVVRLSDTEQDKVLNYFSGYVRSGSPTASAPVLVTQTYE</sequence>
<name>A0ABR9G5S7_9GAMM</name>
<gene>
    <name evidence="1" type="ORF">IGX34_03215</name>
</gene>
<comment type="caution">
    <text evidence="1">The sequence shown here is derived from an EMBL/GenBank/DDBJ whole genome shotgun (WGS) entry which is preliminary data.</text>
</comment>
<organism evidence="1 2">
    <name type="scientific">Dyella acidiphila</name>
    <dbReference type="NCBI Taxonomy" id="2775866"/>
    <lineage>
        <taxon>Bacteria</taxon>
        <taxon>Pseudomonadati</taxon>
        <taxon>Pseudomonadota</taxon>
        <taxon>Gammaproteobacteria</taxon>
        <taxon>Lysobacterales</taxon>
        <taxon>Rhodanobacteraceae</taxon>
        <taxon>Dyella</taxon>
    </lineage>
</organism>
<protein>
    <recommendedName>
        <fullName evidence="3">Type 1 fimbrial protein</fullName>
    </recommendedName>
</protein>
<keyword evidence="2" id="KW-1185">Reference proteome</keyword>